<dbReference type="CDD" id="cd07067">
    <property type="entry name" value="HP_PGM_like"/>
    <property type="match status" value="1"/>
</dbReference>
<dbReference type="GO" id="GO:0012505">
    <property type="term" value="C:endomembrane system"/>
    <property type="evidence" value="ECO:0007669"/>
    <property type="project" value="UniProtKB-SubCell"/>
</dbReference>
<dbReference type="Gene3D" id="1.20.1250.20">
    <property type="entry name" value="MFS general substrate transporter like domains"/>
    <property type="match status" value="2"/>
</dbReference>
<dbReference type="InterPro" id="IPR024671">
    <property type="entry name" value="Atg22-like"/>
</dbReference>
<dbReference type="SMART" id="SM00855">
    <property type="entry name" value="PGAM"/>
    <property type="match status" value="1"/>
</dbReference>
<gene>
    <name evidence="10" type="ORF">A2751_01940</name>
</gene>
<evidence type="ECO:0000256" key="3">
    <source>
        <dbReference type="ARBA" id="ARBA00022692"/>
    </source>
</evidence>
<evidence type="ECO:0000256" key="1">
    <source>
        <dbReference type="ARBA" id="ARBA00004127"/>
    </source>
</evidence>
<comment type="caution">
    <text evidence="10">The sequence shown here is derived from an EMBL/GenBank/DDBJ whole genome shotgun (WGS) entry which is preliminary data.</text>
</comment>
<dbReference type="InterPro" id="IPR020846">
    <property type="entry name" value="MFS_dom"/>
</dbReference>
<protein>
    <recommendedName>
        <fullName evidence="9">Major facilitator superfamily (MFS) profile domain-containing protein</fullName>
    </recommendedName>
</protein>
<keyword evidence="2" id="KW-0813">Transport</keyword>
<comment type="subcellular location">
    <subcellularLocation>
        <location evidence="1">Endomembrane system</location>
        <topology evidence="1">Multi-pass membrane protein</topology>
    </subcellularLocation>
</comment>
<evidence type="ECO:0000256" key="7">
    <source>
        <dbReference type="PIRSR" id="PIRSR613078-2"/>
    </source>
</evidence>
<name>A0A1F5NJH0_9BACT</name>
<feature type="transmembrane region" description="Helical" evidence="8">
    <location>
        <begin position="218"/>
        <end position="242"/>
    </location>
</feature>
<dbReference type="SUPFAM" id="SSF103473">
    <property type="entry name" value="MFS general substrate transporter"/>
    <property type="match status" value="1"/>
</dbReference>
<dbReference type="PANTHER" id="PTHR23519">
    <property type="entry name" value="AUTOPHAGY-RELATED PROTEIN 22"/>
    <property type="match status" value="1"/>
</dbReference>
<sequence>MGTRRNIFLWVLYDFANSIVSIVFFLYFAQWAVIDSGVSDFVFNLTFTGSAFLLLLTAPLVGVMLDKYWRRISGLRYATAAGAILYGICACFALSGMAGPALIFFTLGLFSYQLSFVFYTPLINDIATPEKRGSISGLGIAANYLGQIAGLVMVLPFSAGTWDFFSAGPRAETLLPAVLVFFILSLPMLLFFQEPKRAQAGISAKSVGKNFLRETKALLAFPSVTWFLLAFFLFNDAILTAMNNFPIFMEQVWGVSDTIKTYLLLAILITSALGGGLAGFVADRLGHKRTLFVVLVGWLVLLPALALLTNFKIMVIVAVFMGFWFGANWAVSRSVMSFVAPLGRHNLAFAYYSLAERVSALLGPVVWGIVVTSLVSIGSDRYRYAVLAITGFILLGLFALARVHDDKKPLQDNLTTIYIARHGEAEWNVKGFIIGQSETSLTDKGQQQARDLARELENVEFDAIFSSDLERTRHTAEIVALPRHLPVNTTELLRERNLARFEGGQWDRLGDLFDILLKHPHTTEEDNQKLAREGIETSLAMIGRFLNFVRQTTAAYPRKTILAVSHGGMMRLLLAHLGYAEKLPPRSMANSGYIRLRTNGTDFFIDEVKGVKKP</sequence>
<feature type="transmembrane region" description="Helical" evidence="8">
    <location>
        <begin position="174"/>
        <end position="192"/>
    </location>
</feature>
<evidence type="ECO:0000256" key="6">
    <source>
        <dbReference type="PIRSR" id="PIRSR613078-1"/>
    </source>
</evidence>
<organism evidence="10 11">
    <name type="scientific">Candidatus Doudnabacteria bacterium RIFCSPHIGHO2_01_FULL_46_14</name>
    <dbReference type="NCBI Taxonomy" id="1817824"/>
    <lineage>
        <taxon>Bacteria</taxon>
        <taxon>Candidatus Doudnaibacteriota</taxon>
    </lineage>
</organism>
<feature type="transmembrane region" description="Helical" evidence="8">
    <location>
        <begin position="262"/>
        <end position="282"/>
    </location>
</feature>
<dbReference type="InterPro" id="IPR036259">
    <property type="entry name" value="MFS_trans_sf"/>
</dbReference>
<feature type="transmembrane region" description="Helical" evidence="8">
    <location>
        <begin position="289"/>
        <end position="307"/>
    </location>
</feature>
<feature type="binding site" evidence="7">
    <location>
        <begin position="421"/>
        <end position="428"/>
    </location>
    <ligand>
        <name>substrate</name>
    </ligand>
</feature>
<dbReference type="InterPro" id="IPR013078">
    <property type="entry name" value="His_Pase_superF_clade-1"/>
</dbReference>
<keyword evidence="4 8" id="KW-1133">Transmembrane helix</keyword>
<dbReference type="Pfam" id="PF11700">
    <property type="entry name" value="ATG22"/>
    <property type="match status" value="1"/>
</dbReference>
<dbReference type="InterPro" id="IPR001345">
    <property type="entry name" value="PG/BPGM_mutase_AS"/>
</dbReference>
<feature type="transmembrane region" description="Helical" evidence="8">
    <location>
        <begin position="382"/>
        <end position="401"/>
    </location>
</feature>
<dbReference type="EMBL" id="MFEK01000016">
    <property type="protein sequence ID" value="OGE77795.1"/>
    <property type="molecule type" value="Genomic_DNA"/>
</dbReference>
<evidence type="ECO:0000259" key="9">
    <source>
        <dbReference type="PROSITE" id="PS50850"/>
    </source>
</evidence>
<evidence type="ECO:0000256" key="8">
    <source>
        <dbReference type="SAM" id="Phobius"/>
    </source>
</evidence>
<dbReference type="Pfam" id="PF00300">
    <property type="entry name" value="His_Phos_1"/>
    <property type="match status" value="1"/>
</dbReference>
<dbReference type="InterPro" id="IPR050495">
    <property type="entry name" value="ATG22/LtaA_families"/>
</dbReference>
<feature type="active site" description="Tele-phosphohistidine intermediate" evidence="6">
    <location>
        <position position="422"/>
    </location>
</feature>
<proteinExistence type="predicted"/>
<dbReference type="Gene3D" id="3.40.50.1240">
    <property type="entry name" value="Phosphoglycerate mutase-like"/>
    <property type="match status" value="1"/>
</dbReference>
<evidence type="ECO:0000256" key="5">
    <source>
        <dbReference type="ARBA" id="ARBA00023136"/>
    </source>
</evidence>
<feature type="active site" description="Proton donor/acceptor" evidence="6">
    <location>
        <position position="495"/>
    </location>
</feature>
<feature type="transmembrane region" description="Helical" evidence="8">
    <location>
        <begin position="77"/>
        <end position="95"/>
    </location>
</feature>
<feature type="transmembrane region" description="Helical" evidence="8">
    <location>
        <begin position="41"/>
        <end position="65"/>
    </location>
</feature>
<reference evidence="10 11" key="1">
    <citation type="journal article" date="2016" name="Nat. Commun.">
        <title>Thousands of microbial genomes shed light on interconnected biogeochemical processes in an aquifer system.</title>
        <authorList>
            <person name="Anantharaman K."/>
            <person name="Brown C.T."/>
            <person name="Hug L.A."/>
            <person name="Sharon I."/>
            <person name="Castelle C.J."/>
            <person name="Probst A.J."/>
            <person name="Thomas B.C."/>
            <person name="Singh A."/>
            <person name="Wilkins M.J."/>
            <person name="Karaoz U."/>
            <person name="Brodie E.L."/>
            <person name="Williams K.H."/>
            <person name="Hubbard S.S."/>
            <person name="Banfield J.F."/>
        </authorList>
    </citation>
    <scope>NUCLEOTIDE SEQUENCE [LARGE SCALE GENOMIC DNA]</scope>
</reference>
<dbReference type="GO" id="GO:0022857">
    <property type="term" value="F:transmembrane transporter activity"/>
    <property type="evidence" value="ECO:0007669"/>
    <property type="project" value="InterPro"/>
</dbReference>
<feature type="binding site" evidence="7">
    <location>
        <position position="471"/>
    </location>
    <ligand>
        <name>substrate</name>
    </ligand>
</feature>
<feature type="transmembrane region" description="Helical" evidence="8">
    <location>
        <begin position="7"/>
        <end position="29"/>
    </location>
</feature>
<dbReference type="GO" id="GO:0003824">
    <property type="term" value="F:catalytic activity"/>
    <property type="evidence" value="ECO:0007669"/>
    <property type="project" value="InterPro"/>
</dbReference>
<dbReference type="PANTHER" id="PTHR23519:SF1">
    <property type="entry name" value="AUTOPHAGY-RELATED PROTEIN 22"/>
    <property type="match status" value="1"/>
</dbReference>
<dbReference type="STRING" id="1817824.A2751_01940"/>
<feature type="transmembrane region" description="Helical" evidence="8">
    <location>
        <begin position="101"/>
        <end position="123"/>
    </location>
</feature>
<feature type="domain" description="Major facilitator superfamily (MFS) profile" evidence="9">
    <location>
        <begin position="1"/>
        <end position="408"/>
    </location>
</feature>
<dbReference type="InterPro" id="IPR029033">
    <property type="entry name" value="His_PPase_superfam"/>
</dbReference>
<accession>A0A1F5NJH0</accession>
<keyword evidence="3 8" id="KW-0812">Transmembrane</keyword>
<dbReference type="SUPFAM" id="SSF53254">
    <property type="entry name" value="Phosphoglycerate mutase-like"/>
    <property type="match status" value="1"/>
</dbReference>
<dbReference type="PROSITE" id="PS00175">
    <property type="entry name" value="PG_MUTASE"/>
    <property type="match status" value="1"/>
</dbReference>
<evidence type="ECO:0000256" key="4">
    <source>
        <dbReference type="ARBA" id="ARBA00022989"/>
    </source>
</evidence>
<feature type="transmembrane region" description="Helical" evidence="8">
    <location>
        <begin position="135"/>
        <end position="154"/>
    </location>
</feature>
<feature type="transmembrane region" description="Helical" evidence="8">
    <location>
        <begin position="351"/>
        <end position="370"/>
    </location>
</feature>
<dbReference type="AlphaFoldDB" id="A0A1F5NJH0"/>
<dbReference type="Proteomes" id="UP000176864">
    <property type="component" value="Unassembled WGS sequence"/>
</dbReference>
<keyword evidence="5 8" id="KW-0472">Membrane</keyword>
<dbReference type="PROSITE" id="PS50850">
    <property type="entry name" value="MFS"/>
    <property type="match status" value="1"/>
</dbReference>
<evidence type="ECO:0000313" key="11">
    <source>
        <dbReference type="Proteomes" id="UP000176864"/>
    </source>
</evidence>
<evidence type="ECO:0000313" key="10">
    <source>
        <dbReference type="EMBL" id="OGE77795.1"/>
    </source>
</evidence>
<evidence type="ECO:0000256" key="2">
    <source>
        <dbReference type="ARBA" id="ARBA00022448"/>
    </source>
</evidence>